<dbReference type="HOGENOM" id="CLU_1432553_0_0_6"/>
<sequence>MKKIAMIVAMLTVSASGFAASGDVIGTGNQNVTGSLNSSTCAVSFPSDVTLPNITTADYASASQYGLIGNASVSAGNISFNGCTGQNVKVVINSPNNKSSNGIMAFPTLNGSNQSVVGIVLKEGISNKYVRVDGQESSNLMFTVDQDSFAIPVQVEALRASGSSMNSATSGTLSAQFTYTATYQ</sequence>
<feature type="signal peptide" evidence="1">
    <location>
        <begin position="1"/>
        <end position="19"/>
    </location>
</feature>
<proteinExistence type="predicted"/>
<feature type="chain" id="PRO_5004495366" description="Type 1 fimbrial protein" evidence="1">
    <location>
        <begin position="20"/>
        <end position="184"/>
    </location>
</feature>
<dbReference type="GO" id="GO:0009289">
    <property type="term" value="C:pilus"/>
    <property type="evidence" value="ECO:0007669"/>
    <property type="project" value="InterPro"/>
</dbReference>
<organism evidence="2 3">
    <name type="scientific">Escherichia coli KTE182</name>
    <dbReference type="NCBI Taxonomy" id="1181728"/>
    <lineage>
        <taxon>Bacteria</taxon>
        <taxon>Pseudomonadati</taxon>
        <taxon>Pseudomonadota</taxon>
        <taxon>Gammaproteobacteria</taxon>
        <taxon>Enterobacterales</taxon>
        <taxon>Enterobacteriaceae</taxon>
        <taxon>Escherichia</taxon>
    </lineage>
</organism>
<keyword evidence="1" id="KW-0732">Signal</keyword>
<evidence type="ECO:0000256" key="1">
    <source>
        <dbReference type="SAM" id="SignalP"/>
    </source>
</evidence>
<dbReference type="Proteomes" id="UP000014179">
    <property type="component" value="Unassembled WGS sequence"/>
</dbReference>
<protein>
    <recommendedName>
        <fullName evidence="4">Type 1 fimbrial protein</fullName>
    </recommendedName>
</protein>
<dbReference type="EMBL" id="ASUG01000049">
    <property type="protein sequence ID" value="EOW93547.1"/>
    <property type="molecule type" value="Genomic_DNA"/>
</dbReference>
<dbReference type="Gene3D" id="2.60.40.1090">
    <property type="entry name" value="Fimbrial-type adhesion domain"/>
    <property type="match status" value="1"/>
</dbReference>
<dbReference type="AlphaFoldDB" id="S1NX28"/>
<dbReference type="InterPro" id="IPR008966">
    <property type="entry name" value="Adhesion_dom_sf"/>
</dbReference>
<evidence type="ECO:0000313" key="2">
    <source>
        <dbReference type="EMBL" id="EOW93547.1"/>
    </source>
</evidence>
<dbReference type="GO" id="GO:0007155">
    <property type="term" value="P:cell adhesion"/>
    <property type="evidence" value="ECO:0007669"/>
    <property type="project" value="InterPro"/>
</dbReference>
<evidence type="ECO:0008006" key="4">
    <source>
        <dbReference type="Google" id="ProtNLM"/>
    </source>
</evidence>
<dbReference type="RefSeq" id="WP_001540061.1">
    <property type="nucleotide sequence ID" value="NZ_KE136864.1"/>
</dbReference>
<dbReference type="SUPFAM" id="SSF49401">
    <property type="entry name" value="Bacterial adhesins"/>
    <property type="match status" value="1"/>
</dbReference>
<evidence type="ECO:0000313" key="3">
    <source>
        <dbReference type="Proteomes" id="UP000014179"/>
    </source>
</evidence>
<gene>
    <name evidence="2" type="ORF">A13A_03931</name>
</gene>
<reference evidence="2 3" key="1">
    <citation type="submission" date="2013-01" db="EMBL/GenBank/DDBJ databases">
        <title>The Genome Sequence of Escherichia coli KTE182.</title>
        <authorList>
            <consortium name="The Broad Institute Genome Sequencing Platform"/>
            <consortium name="The Broad Institute Genome Sequencing Center for Infectious Disease"/>
            <person name="Feldgarden M."/>
            <person name="Nielsen K.L."/>
            <person name="Frimodt-Moller N."/>
            <person name="Andersen P.S."/>
            <person name="Walker B."/>
            <person name="Young S.K."/>
            <person name="Zeng Q."/>
            <person name="Gargeya S."/>
            <person name="Fitzgerald M."/>
            <person name="Haas B."/>
            <person name="Abouelleil A."/>
            <person name="Alvarado L."/>
            <person name="Arachchi H.M."/>
            <person name="Berlin A.M."/>
            <person name="Chapman S.B."/>
            <person name="Dewar J."/>
            <person name="Goldberg J."/>
            <person name="Griggs A."/>
            <person name="Gujja S."/>
            <person name="Hansen M."/>
            <person name="Howarth C."/>
            <person name="Imamovic A."/>
            <person name="Larimer J."/>
            <person name="McCowan C."/>
            <person name="Murphy C."/>
            <person name="Neiman D."/>
            <person name="Pearson M."/>
            <person name="Priest M."/>
            <person name="Roberts A."/>
            <person name="Saif S."/>
            <person name="Shea T."/>
            <person name="Sisk P."/>
            <person name="Sykes S."/>
            <person name="Wortman J."/>
            <person name="Nusbaum C."/>
            <person name="Birren B."/>
        </authorList>
    </citation>
    <scope>NUCLEOTIDE SEQUENCE [LARGE SCALE GENOMIC DNA]</scope>
    <source>
        <strain evidence="2 3">KTE182</strain>
    </source>
</reference>
<dbReference type="InterPro" id="IPR036937">
    <property type="entry name" value="Adhesion_dom_fimbrial_sf"/>
</dbReference>
<name>S1NX28_ECOLX</name>
<comment type="caution">
    <text evidence="2">The sequence shown here is derived from an EMBL/GenBank/DDBJ whole genome shotgun (WGS) entry which is preliminary data.</text>
</comment>
<accession>S1NX28</accession>